<dbReference type="RefSeq" id="WP_167465598.1">
    <property type="nucleotide sequence ID" value="NZ_CP046171.1"/>
</dbReference>
<dbReference type="Pfam" id="PF15586">
    <property type="entry name" value="Imm8"/>
    <property type="match status" value="1"/>
</dbReference>
<accession>A0A6G9Y0E5</accession>
<dbReference type="EMBL" id="CP046171">
    <property type="protein sequence ID" value="QIS06580.1"/>
    <property type="molecule type" value="Genomic_DNA"/>
</dbReference>
<dbReference type="InterPro" id="IPR028964">
    <property type="entry name" value="Imm8"/>
</dbReference>
<organism evidence="1 2">
    <name type="scientific">Nocardia brasiliensis</name>
    <dbReference type="NCBI Taxonomy" id="37326"/>
    <lineage>
        <taxon>Bacteria</taxon>
        <taxon>Bacillati</taxon>
        <taxon>Actinomycetota</taxon>
        <taxon>Actinomycetes</taxon>
        <taxon>Mycobacteriales</taxon>
        <taxon>Nocardiaceae</taxon>
        <taxon>Nocardia</taxon>
    </lineage>
</organism>
<protein>
    <submittedName>
        <fullName evidence="1">Uncharacterized protein</fullName>
    </submittedName>
</protein>
<sequence>MVGPRYGPGEESFDILVCTADWLAAEAKRGVPVSGRHALIMERIDLDVVERYVRDFVAQFDEPTWGELAEKIGRLGNSRTIGTEGAGARCAGNPLGRIVARRFARVGGARVRMLPGYATNDAVGGGCCRGDGEHRGTGGLR</sequence>
<evidence type="ECO:0000313" key="2">
    <source>
        <dbReference type="Proteomes" id="UP000501705"/>
    </source>
</evidence>
<dbReference type="Proteomes" id="UP000501705">
    <property type="component" value="Chromosome"/>
</dbReference>
<gene>
    <name evidence="1" type="ORF">F5X71_33590</name>
</gene>
<reference evidence="1 2" key="1">
    <citation type="journal article" date="2019" name="ACS Chem. Biol.">
        <title>Identification and Mobilization of a Cryptic Antibiotic Biosynthesis Gene Locus from a Human-Pathogenic Nocardia Isolate.</title>
        <authorList>
            <person name="Herisse M."/>
            <person name="Ishida K."/>
            <person name="Porter J.L."/>
            <person name="Howden B."/>
            <person name="Hertweck C."/>
            <person name="Stinear T.P."/>
            <person name="Pidot S.J."/>
        </authorList>
    </citation>
    <scope>NUCLEOTIDE SEQUENCE [LARGE SCALE GENOMIC DNA]</scope>
    <source>
        <strain evidence="1 2">AUSMDU00024985</strain>
    </source>
</reference>
<name>A0A6G9Y0E5_NOCBR</name>
<dbReference type="AlphaFoldDB" id="A0A6G9Y0E5"/>
<proteinExistence type="predicted"/>
<evidence type="ECO:0000313" key="1">
    <source>
        <dbReference type="EMBL" id="QIS06580.1"/>
    </source>
</evidence>